<sequence>MSMAHTLSVEEYQALGKSYYKRKEYAKAIGAFTDAIEAAHTPPLNLYDNRAASHDKLGNYTSAVKDGRSMIKIDKTDIRGYLRTGNVLQKMNKLETALSIYKYSMKNVPIDNRDFKLLQQLHDKLTRQLSPASAVDPLTILPVELVEMIIAFMSFKNMVNCLRVCKGWRTYLIHRPNLWTDLDFSGARKDVSRRFLRDAVNRSEYRVHQIIIHRFPHVDILRNIATACKNLTRVEFLSGGMMHDSLVEIAQCATNLKTFVYRVDITLDAVTQILRFRPTLQHAEFTSITTAGILANWKGPFTNLETLVLNSATTLHPRTLNQALLLRETPSLKFLKLVSWDVSMEGELDLSALPLETLIMKNMAMSIIPILPSSLTHLELHPWTLRIPESSQDLSPAARDSWMNALASRLPKLTKLTLINADNINGQIIAALLLYKPNEHGDSERVADEQTALQSLSIRGGTLNEEVKSFFGAEGLLVMDRLITNELRSLEISAHSIINDDAIETLLSLDSAGLEHIDLSSTNISGASLKMLADKLPRLKSINVNYCAGISNRDAIVYAQGKGITVSWKQMQRPVGGRRIRYG</sequence>
<feature type="repeat" description="TPR" evidence="3">
    <location>
        <begin position="9"/>
        <end position="42"/>
    </location>
</feature>
<protein>
    <recommendedName>
        <fullName evidence="4">F-box domain-containing protein</fullName>
    </recommendedName>
</protein>
<evidence type="ECO:0000256" key="3">
    <source>
        <dbReference type="PROSITE-ProRule" id="PRU00339"/>
    </source>
</evidence>
<evidence type="ECO:0000259" key="4">
    <source>
        <dbReference type="PROSITE" id="PS50181"/>
    </source>
</evidence>
<dbReference type="PANTHER" id="PTHR22904">
    <property type="entry name" value="TPR REPEAT CONTAINING PROTEIN"/>
    <property type="match status" value="1"/>
</dbReference>
<dbReference type="Gene3D" id="1.20.1280.50">
    <property type="match status" value="1"/>
</dbReference>
<dbReference type="OrthoDB" id="629492at2759"/>
<evidence type="ECO:0000256" key="2">
    <source>
        <dbReference type="ARBA" id="ARBA00022803"/>
    </source>
</evidence>
<reference evidence="5" key="1">
    <citation type="journal article" date="2020" name="Stud. Mycol.">
        <title>101 Dothideomycetes genomes: a test case for predicting lifestyles and emergence of pathogens.</title>
        <authorList>
            <person name="Haridas S."/>
            <person name="Albert R."/>
            <person name="Binder M."/>
            <person name="Bloem J."/>
            <person name="Labutti K."/>
            <person name="Salamov A."/>
            <person name="Andreopoulos B."/>
            <person name="Baker S."/>
            <person name="Barry K."/>
            <person name="Bills G."/>
            <person name="Bluhm B."/>
            <person name="Cannon C."/>
            <person name="Castanera R."/>
            <person name="Culley D."/>
            <person name="Daum C."/>
            <person name="Ezra D."/>
            <person name="Gonzalez J."/>
            <person name="Henrissat B."/>
            <person name="Kuo A."/>
            <person name="Liang C."/>
            <person name="Lipzen A."/>
            <person name="Lutzoni F."/>
            <person name="Magnuson J."/>
            <person name="Mondo S."/>
            <person name="Nolan M."/>
            <person name="Ohm R."/>
            <person name="Pangilinan J."/>
            <person name="Park H.-J."/>
            <person name="Ramirez L."/>
            <person name="Alfaro M."/>
            <person name="Sun H."/>
            <person name="Tritt A."/>
            <person name="Yoshinaga Y."/>
            <person name="Zwiers L.-H."/>
            <person name="Turgeon B."/>
            <person name="Goodwin S."/>
            <person name="Spatafora J."/>
            <person name="Crous P."/>
            <person name="Grigoriev I."/>
        </authorList>
    </citation>
    <scope>NUCLEOTIDE SEQUENCE</scope>
    <source>
        <strain evidence="5">CBS 125425</strain>
    </source>
</reference>
<dbReference type="InterPro" id="IPR019734">
    <property type="entry name" value="TPR_rpt"/>
</dbReference>
<dbReference type="GO" id="GO:0051879">
    <property type="term" value="F:Hsp90 protein binding"/>
    <property type="evidence" value="ECO:0007669"/>
    <property type="project" value="TreeGrafter"/>
</dbReference>
<dbReference type="SMART" id="SM00028">
    <property type="entry name" value="TPR"/>
    <property type="match status" value="3"/>
</dbReference>
<name>A0A9P4QXH6_9PLEO</name>
<dbReference type="AlphaFoldDB" id="A0A9P4QXH6"/>
<dbReference type="SUPFAM" id="SSF81383">
    <property type="entry name" value="F-box domain"/>
    <property type="match status" value="1"/>
</dbReference>
<dbReference type="EMBL" id="ML996132">
    <property type="protein sequence ID" value="KAF2735738.1"/>
    <property type="molecule type" value="Genomic_DNA"/>
</dbReference>
<evidence type="ECO:0000256" key="1">
    <source>
        <dbReference type="ARBA" id="ARBA00022737"/>
    </source>
</evidence>
<dbReference type="SUPFAM" id="SSF48452">
    <property type="entry name" value="TPR-like"/>
    <property type="match status" value="1"/>
</dbReference>
<dbReference type="Gene3D" id="3.80.10.10">
    <property type="entry name" value="Ribonuclease Inhibitor"/>
    <property type="match status" value="1"/>
</dbReference>
<dbReference type="SUPFAM" id="SSF52047">
    <property type="entry name" value="RNI-like"/>
    <property type="match status" value="1"/>
</dbReference>
<evidence type="ECO:0000313" key="5">
    <source>
        <dbReference type="EMBL" id="KAF2735738.1"/>
    </source>
</evidence>
<dbReference type="PANTHER" id="PTHR22904:SF523">
    <property type="entry name" value="STRESS-INDUCED-PHOSPHOPROTEIN 1"/>
    <property type="match status" value="1"/>
</dbReference>
<accession>A0A9P4QXH6</accession>
<dbReference type="PROSITE" id="PS50181">
    <property type="entry name" value="FBOX"/>
    <property type="match status" value="1"/>
</dbReference>
<gene>
    <name evidence="5" type="ORF">EJ04DRAFT_491056</name>
</gene>
<dbReference type="InterPro" id="IPR036047">
    <property type="entry name" value="F-box-like_dom_sf"/>
</dbReference>
<dbReference type="InterPro" id="IPR032675">
    <property type="entry name" value="LRR_dom_sf"/>
</dbReference>
<dbReference type="Gene3D" id="1.25.40.10">
    <property type="entry name" value="Tetratricopeptide repeat domain"/>
    <property type="match status" value="1"/>
</dbReference>
<keyword evidence="2 3" id="KW-0802">TPR repeat</keyword>
<dbReference type="Pfam" id="PF12937">
    <property type="entry name" value="F-box-like"/>
    <property type="match status" value="1"/>
</dbReference>
<dbReference type="InterPro" id="IPR001810">
    <property type="entry name" value="F-box_dom"/>
</dbReference>
<proteinExistence type="predicted"/>
<dbReference type="SMART" id="SM00256">
    <property type="entry name" value="FBOX"/>
    <property type="match status" value="1"/>
</dbReference>
<dbReference type="InterPro" id="IPR011990">
    <property type="entry name" value="TPR-like_helical_dom_sf"/>
</dbReference>
<dbReference type="PROSITE" id="PS50005">
    <property type="entry name" value="TPR"/>
    <property type="match status" value="1"/>
</dbReference>
<feature type="domain" description="F-box" evidence="4">
    <location>
        <begin position="135"/>
        <end position="182"/>
    </location>
</feature>
<organism evidence="5 6">
    <name type="scientific">Polyplosphaeria fusca</name>
    <dbReference type="NCBI Taxonomy" id="682080"/>
    <lineage>
        <taxon>Eukaryota</taxon>
        <taxon>Fungi</taxon>
        <taxon>Dikarya</taxon>
        <taxon>Ascomycota</taxon>
        <taxon>Pezizomycotina</taxon>
        <taxon>Dothideomycetes</taxon>
        <taxon>Pleosporomycetidae</taxon>
        <taxon>Pleosporales</taxon>
        <taxon>Tetraplosphaeriaceae</taxon>
        <taxon>Polyplosphaeria</taxon>
    </lineage>
</organism>
<comment type="caution">
    <text evidence="5">The sequence shown here is derived from an EMBL/GenBank/DDBJ whole genome shotgun (WGS) entry which is preliminary data.</text>
</comment>
<dbReference type="Proteomes" id="UP000799444">
    <property type="component" value="Unassembled WGS sequence"/>
</dbReference>
<evidence type="ECO:0000313" key="6">
    <source>
        <dbReference type="Proteomes" id="UP000799444"/>
    </source>
</evidence>
<keyword evidence="1" id="KW-0677">Repeat</keyword>
<keyword evidence="6" id="KW-1185">Reference proteome</keyword>